<reference evidence="1" key="1">
    <citation type="submission" date="2025-08" db="UniProtKB">
        <authorList>
            <consortium name="RefSeq"/>
        </authorList>
    </citation>
    <scope>IDENTIFICATION</scope>
</reference>
<sequence length="149" mass="17360">MDSDLLKKMENVVLALGPLYSNVEGETLKEMDNATLSRSISTLALRTMILEIEITRREENRKAILKRLRRKYFEYRGKYREFHRQIGEGGKLQALHDELKEKYDELVRVIKKCSVLEGKLRSREDELEVSSVIDAQCGDLQTQVVELCR</sequence>
<dbReference type="KEGG" id="nta:107794240"/>
<evidence type="ECO:0000313" key="1">
    <source>
        <dbReference type="RefSeq" id="XP_016472207.1"/>
    </source>
</evidence>
<dbReference type="OrthoDB" id="1243188at2759"/>
<gene>
    <name evidence="1" type="primary">LOC107794240</name>
</gene>
<dbReference type="AlphaFoldDB" id="A0A1S4A6D6"/>
<protein>
    <submittedName>
        <fullName evidence="1">Uncharacterized protein</fullName>
    </submittedName>
</protein>
<dbReference type="RefSeq" id="XP_016472207.1">
    <property type="nucleotide sequence ID" value="XM_016616721.1"/>
</dbReference>
<organism evidence="1">
    <name type="scientific">Nicotiana tabacum</name>
    <name type="common">Common tobacco</name>
    <dbReference type="NCBI Taxonomy" id="4097"/>
    <lineage>
        <taxon>Eukaryota</taxon>
        <taxon>Viridiplantae</taxon>
        <taxon>Streptophyta</taxon>
        <taxon>Embryophyta</taxon>
        <taxon>Tracheophyta</taxon>
        <taxon>Spermatophyta</taxon>
        <taxon>Magnoliopsida</taxon>
        <taxon>eudicotyledons</taxon>
        <taxon>Gunneridae</taxon>
        <taxon>Pentapetalae</taxon>
        <taxon>asterids</taxon>
        <taxon>lamiids</taxon>
        <taxon>Solanales</taxon>
        <taxon>Solanaceae</taxon>
        <taxon>Nicotianoideae</taxon>
        <taxon>Nicotianeae</taxon>
        <taxon>Nicotiana</taxon>
    </lineage>
</organism>
<name>A0A1S4A6D6_TOBAC</name>
<accession>A0A1S4A6D6</accession>
<proteinExistence type="predicted"/>
<dbReference type="PaxDb" id="4097-A0A1S4A6D6"/>